<evidence type="ECO:0000313" key="2">
    <source>
        <dbReference type="Proteomes" id="UP000663823"/>
    </source>
</evidence>
<evidence type="ECO:0000313" key="1">
    <source>
        <dbReference type="EMBL" id="CAF4043830.1"/>
    </source>
</evidence>
<comment type="caution">
    <text evidence="1">The sequence shown here is derived from an EMBL/GenBank/DDBJ whole genome shotgun (WGS) entry which is preliminary data.</text>
</comment>
<accession>A0A819RL96</accession>
<gene>
    <name evidence="1" type="ORF">OTI717_LOCUS31273</name>
</gene>
<dbReference type="EMBL" id="CAJOAX010008854">
    <property type="protein sequence ID" value="CAF4043830.1"/>
    <property type="molecule type" value="Genomic_DNA"/>
</dbReference>
<protein>
    <submittedName>
        <fullName evidence="1">Uncharacterized protein</fullName>
    </submittedName>
</protein>
<proteinExistence type="predicted"/>
<sequence>MNQIKRQQDNIIHDNDNNKSKKLRVLTIDTK</sequence>
<name>A0A819RL96_9BILA</name>
<dbReference type="Proteomes" id="UP000663823">
    <property type="component" value="Unassembled WGS sequence"/>
</dbReference>
<dbReference type="AlphaFoldDB" id="A0A819RL96"/>
<organism evidence="1 2">
    <name type="scientific">Rotaria sordida</name>
    <dbReference type="NCBI Taxonomy" id="392033"/>
    <lineage>
        <taxon>Eukaryota</taxon>
        <taxon>Metazoa</taxon>
        <taxon>Spiralia</taxon>
        <taxon>Gnathifera</taxon>
        <taxon>Rotifera</taxon>
        <taxon>Eurotatoria</taxon>
        <taxon>Bdelloidea</taxon>
        <taxon>Philodinida</taxon>
        <taxon>Philodinidae</taxon>
        <taxon>Rotaria</taxon>
    </lineage>
</organism>
<reference evidence="1" key="1">
    <citation type="submission" date="2021-02" db="EMBL/GenBank/DDBJ databases">
        <authorList>
            <person name="Nowell W R."/>
        </authorList>
    </citation>
    <scope>NUCLEOTIDE SEQUENCE</scope>
</reference>
<feature type="non-terminal residue" evidence="1">
    <location>
        <position position="1"/>
    </location>
</feature>